<evidence type="ECO:0000313" key="1">
    <source>
        <dbReference type="EMBL" id="KAL3865627.1"/>
    </source>
</evidence>
<evidence type="ECO:0000313" key="2">
    <source>
        <dbReference type="Proteomes" id="UP001634394"/>
    </source>
</evidence>
<comment type="caution">
    <text evidence="1">The sequence shown here is derived from an EMBL/GenBank/DDBJ whole genome shotgun (WGS) entry which is preliminary data.</text>
</comment>
<dbReference type="Proteomes" id="UP001634394">
    <property type="component" value="Unassembled WGS sequence"/>
</dbReference>
<keyword evidence="2" id="KW-1185">Reference proteome</keyword>
<accession>A0ABD3VYS8</accession>
<gene>
    <name evidence="1" type="ORF">ACJMK2_042998</name>
</gene>
<dbReference type="AlphaFoldDB" id="A0ABD3VYS8"/>
<organism evidence="1 2">
    <name type="scientific">Sinanodonta woodiana</name>
    <name type="common">Chinese pond mussel</name>
    <name type="synonym">Anodonta woodiana</name>
    <dbReference type="NCBI Taxonomy" id="1069815"/>
    <lineage>
        <taxon>Eukaryota</taxon>
        <taxon>Metazoa</taxon>
        <taxon>Spiralia</taxon>
        <taxon>Lophotrochozoa</taxon>
        <taxon>Mollusca</taxon>
        <taxon>Bivalvia</taxon>
        <taxon>Autobranchia</taxon>
        <taxon>Heteroconchia</taxon>
        <taxon>Palaeoheterodonta</taxon>
        <taxon>Unionida</taxon>
        <taxon>Unionoidea</taxon>
        <taxon>Unionidae</taxon>
        <taxon>Unioninae</taxon>
        <taxon>Sinanodonta</taxon>
    </lineage>
</organism>
<protein>
    <submittedName>
        <fullName evidence="1">Uncharacterized protein</fullName>
    </submittedName>
</protein>
<sequence length="176" mass="20343">MVVEQELFKSTLMQLSLTYYPQEKNFSFPVEYQMKGKVDDFDFYNADQTHEILSDELTLKDIFESTRLKTLRLYVVTTAHTRHLNGNNSKERNNTEPYISAQLIHPNQSDLGQKSPQVQAEDNIIAISSVSTIELQIPDSNQAENMMGLEESNTSFYNTCHGDCFENKQYSLIWLQ</sequence>
<proteinExistence type="predicted"/>
<dbReference type="EMBL" id="JBJQND010000009">
    <property type="protein sequence ID" value="KAL3865627.1"/>
    <property type="molecule type" value="Genomic_DNA"/>
</dbReference>
<reference evidence="1 2" key="1">
    <citation type="submission" date="2024-11" db="EMBL/GenBank/DDBJ databases">
        <title>Chromosome-level genome assembly of the freshwater bivalve Anodonta woodiana.</title>
        <authorList>
            <person name="Chen X."/>
        </authorList>
    </citation>
    <scope>NUCLEOTIDE SEQUENCE [LARGE SCALE GENOMIC DNA]</scope>
    <source>
        <strain evidence="1">MN2024</strain>
        <tissue evidence="1">Gills</tissue>
    </source>
</reference>
<name>A0ABD3VYS8_SINWO</name>